<reference evidence="1 2" key="1">
    <citation type="journal article" date="2011" name="PLoS Genet.">
        <title>Genomic analysis of the necrotrophic fungal pathogens Sclerotinia sclerotiorum and Botrytis cinerea.</title>
        <authorList>
            <person name="Amselem J."/>
            <person name="Cuomo C.A."/>
            <person name="van Kan J.A."/>
            <person name="Viaud M."/>
            <person name="Benito E.P."/>
            <person name="Couloux A."/>
            <person name="Coutinho P.M."/>
            <person name="de Vries R.P."/>
            <person name="Dyer P.S."/>
            <person name="Fillinger S."/>
            <person name="Fournier E."/>
            <person name="Gout L."/>
            <person name="Hahn M."/>
            <person name="Kohn L."/>
            <person name="Lapalu N."/>
            <person name="Plummer K.M."/>
            <person name="Pradier J.M."/>
            <person name="Quevillon E."/>
            <person name="Sharon A."/>
            <person name="Simon A."/>
            <person name="ten Have A."/>
            <person name="Tudzynski B."/>
            <person name="Tudzynski P."/>
            <person name="Wincker P."/>
            <person name="Andrew M."/>
            <person name="Anthouard V."/>
            <person name="Beever R.E."/>
            <person name="Beffa R."/>
            <person name="Benoit I."/>
            <person name="Bouzid O."/>
            <person name="Brault B."/>
            <person name="Chen Z."/>
            <person name="Choquer M."/>
            <person name="Collemare J."/>
            <person name="Cotton P."/>
            <person name="Danchin E.G."/>
            <person name="Da Silva C."/>
            <person name="Gautier A."/>
            <person name="Giraud C."/>
            <person name="Giraud T."/>
            <person name="Gonzalez C."/>
            <person name="Grossetete S."/>
            <person name="Guldener U."/>
            <person name="Henrissat B."/>
            <person name="Howlett B.J."/>
            <person name="Kodira C."/>
            <person name="Kretschmer M."/>
            <person name="Lappartient A."/>
            <person name="Leroch M."/>
            <person name="Levis C."/>
            <person name="Mauceli E."/>
            <person name="Neuveglise C."/>
            <person name="Oeser B."/>
            <person name="Pearson M."/>
            <person name="Poulain J."/>
            <person name="Poussereau N."/>
            <person name="Quesneville H."/>
            <person name="Rascle C."/>
            <person name="Schumacher J."/>
            <person name="Segurens B."/>
            <person name="Sexton A."/>
            <person name="Silva E."/>
            <person name="Sirven C."/>
            <person name="Soanes D.M."/>
            <person name="Talbot N.J."/>
            <person name="Templeton M."/>
            <person name="Yandava C."/>
            <person name="Yarden O."/>
            <person name="Zeng Q."/>
            <person name="Rollins J.A."/>
            <person name="Lebrun M.H."/>
            <person name="Dickman M."/>
        </authorList>
    </citation>
    <scope>NUCLEOTIDE SEQUENCE [LARGE SCALE GENOMIC DNA]</scope>
    <source>
        <strain evidence="1 2">B05.10</strain>
    </source>
</reference>
<sequence length="309" mass="34655">MSPAEVGKEPGYVLTRDMYASIRLNLQHYLWKDGLGYLLHPSIPLPSPKTRYRIADLGTGTGYVVSDCDLYFISWVVRISMSDIKRPGIRIWPLDLVRQLPSTVQLYGFDISSSQFPHPNYLPANVKLEVLDSLRVDPPEELLGSFDIVHLRLWLGVVMNGDPSALLTHALKLLRPGGYIQWDEIDPNRGIAEGPNGEESPHVAKILKMQANIKDLRWIPTLPRLFAQYDLEDIKEDFAFEQPWQSKMAGDGSCAVVHEMASNGSPFIADKLKRVGVDVPKAYEEVCEGARLTQPFCVTVGRKPIQTST</sequence>
<dbReference type="Gene3D" id="3.40.50.150">
    <property type="entry name" value="Vaccinia Virus protein VP39"/>
    <property type="match status" value="1"/>
</dbReference>
<evidence type="ECO:0000313" key="1">
    <source>
        <dbReference type="EMBL" id="ATZ57489.1"/>
    </source>
</evidence>
<dbReference type="CDD" id="cd02440">
    <property type="entry name" value="AdoMet_MTases"/>
    <property type="match status" value="1"/>
</dbReference>
<reference evidence="1 2" key="3">
    <citation type="journal article" date="2017" name="Mol. Plant Pathol.">
        <title>A gapless genome sequence of the fungus Botrytis cinerea.</title>
        <authorList>
            <person name="Van Kan J.A."/>
            <person name="Stassen J.H."/>
            <person name="Mosbach A."/>
            <person name="Van Der Lee T.A."/>
            <person name="Faino L."/>
            <person name="Farmer A.D."/>
            <person name="Papasotiriou D.G."/>
            <person name="Zhou S."/>
            <person name="Seidl M.F."/>
            <person name="Cottam E."/>
            <person name="Edel D."/>
            <person name="Hahn M."/>
            <person name="Schwartz D.C."/>
            <person name="Dietrich R.A."/>
            <person name="Widdison S."/>
            <person name="Scalliet G."/>
        </authorList>
    </citation>
    <scope>NUCLEOTIDE SEQUENCE [LARGE SCALE GENOMIC DNA]</scope>
    <source>
        <strain evidence="1 2">B05.10</strain>
    </source>
</reference>
<dbReference type="EMBL" id="CP009819">
    <property type="protein sequence ID" value="ATZ57489.1"/>
    <property type="molecule type" value="Genomic_DNA"/>
</dbReference>
<accession>A0A384K3T4</accession>
<dbReference type="RefSeq" id="XP_024553179.1">
    <property type="nucleotide sequence ID" value="XM_024697365.1"/>
</dbReference>
<evidence type="ECO:0000313" key="2">
    <source>
        <dbReference type="Proteomes" id="UP000001798"/>
    </source>
</evidence>
<protein>
    <recommendedName>
        <fullName evidence="3">UMTA methyltransferase family protein</fullName>
    </recommendedName>
</protein>
<organism evidence="1 2">
    <name type="scientific">Botryotinia fuckeliana (strain B05.10)</name>
    <name type="common">Noble rot fungus</name>
    <name type="synonym">Botrytis cinerea</name>
    <dbReference type="NCBI Taxonomy" id="332648"/>
    <lineage>
        <taxon>Eukaryota</taxon>
        <taxon>Fungi</taxon>
        <taxon>Dikarya</taxon>
        <taxon>Ascomycota</taxon>
        <taxon>Pezizomycotina</taxon>
        <taxon>Leotiomycetes</taxon>
        <taxon>Helotiales</taxon>
        <taxon>Sclerotiniaceae</taxon>
        <taxon>Botrytis</taxon>
    </lineage>
</organism>
<dbReference type="OrthoDB" id="417697at2759"/>
<proteinExistence type="predicted"/>
<dbReference type="SUPFAM" id="SSF53335">
    <property type="entry name" value="S-adenosyl-L-methionine-dependent methyltransferases"/>
    <property type="match status" value="1"/>
</dbReference>
<reference evidence="1 2" key="2">
    <citation type="journal article" date="2012" name="Eukaryot. Cell">
        <title>Genome update of Botrytis cinerea strains B05.10 and T4.</title>
        <authorList>
            <person name="Staats M."/>
            <person name="van Kan J.A."/>
        </authorList>
    </citation>
    <scope>NUCLEOTIDE SEQUENCE [LARGE SCALE GENOMIC DNA]</scope>
    <source>
        <strain evidence="1 2">B05.10</strain>
    </source>
</reference>
<gene>
    <name evidence="1" type="ORF">BCIN_15g00660</name>
</gene>
<dbReference type="AlphaFoldDB" id="A0A384K3T4"/>
<dbReference type="Proteomes" id="UP000001798">
    <property type="component" value="Chromosome 15"/>
</dbReference>
<dbReference type="InterPro" id="IPR029063">
    <property type="entry name" value="SAM-dependent_MTases_sf"/>
</dbReference>
<dbReference type="KEGG" id="bfu:BCIN_15g00660"/>
<dbReference type="VEuPathDB" id="FungiDB:Bcin15g00660"/>
<name>A0A384K3T4_BOTFB</name>
<dbReference type="GeneID" id="5434171"/>
<dbReference type="Pfam" id="PF13489">
    <property type="entry name" value="Methyltransf_23"/>
    <property type="match status" value="1"/>
</dbReference>
<keyword evidence="2" id="KW-1185">Reference proteome</keyword>
<evidence type="ECO:0008006" key="3">
    <source>
        <dbReference type="Google" id="ProtNLM"/>
    </source>
</evidence>